<evidence type="ECO:0000313" key="1">
    <source>
        <dbReference type="EMBL" id="KAJ1897158.1"/>
    </source>
</evidence>
<gene>
    <name evidence="1" type="ORF">LPJ66_003552</name>
</gene>
<protein>
    <submittedName>
        <fullName evidence="1">Uncharacterized protein</fullName>
    </submittedName>
</protein>
<keyword evidence="2" id="KW-1185">Reference proteome</keyword>
<accession>A0ACC1IKE8</accession>
<evidence type="ECO:0000313" key="2">
    <source>
        <dbReference type="Proteomes" id="UP001150581"/>
    </source>
</evidence>
<dbReference type="Proteomes" id="UP001150581">
    <property type="component" value="Unassembled WGS sequence"/>
</dbReference>
<organism evidence="1 2">
    <name type="scientific">Kickxella alabastrina</name>
    <dbReference type="NCBI Taxonomy" id="61397"/>
    <lineage>
        <taxon>Eukaryota</taxon>
        <taxon>Fungi</taxon>
        <taxon>Fungi incertae sedis</taxon>
        <taxon>Zoopagomycota</taxon>
        <taxon>Kickxellomycotina</taxon>
        <taxon>Kickxellomycetes</taxon>
        <taxon>Kickxellales</taxon>
        <taxon>Kickxellaceae</taxon>
        <taxon>Kickxella</taxon>
    </lineage>
</organism>
<name>A0ACC1IKE8_9FUNG</name>
<proteinExistence type="predicted"/>
<reference evidence="1" key="1">
    <citation type="submission" date="2022-07" db="EMBL/GenBank/DDBJ databases">
        <title>Phylogenomic reconstructions and comparative analyses of Kickxellomycotina fungi.</title>
        <authorList>
            <person name="Reynolds N.K."/>
            <person name="Stajich J.E."/>
            <person name="Barry K."/>
            <person name="Grigoriev I.V."/>
            <person name="Crous P."/>
            <person name="Smith M.E."/>
        </authorList>
    </citation>
    <scope>NUCLEOTIDE SEQUENCE</scope>
    <source>
        <strain evidence="1">Benny 63K</strain>
    </source>
</reference>
<comment type="caution">
    <text evidence="1">The sequence shown here is derived from an EMBL/GenBank/DDBJ whole genome shotgun (WGS) entry which is preliminary data.</text>
</comment>
<dbReference type="EMBL" id="JANBPG010000361">
    <property type="protein sequence ID" value="KAJ1897158.1"/>
    <property type="molecule type" value="Genomic_DNA"/>
</dbReference>
<sequence>MDGATDIPTSVRVFNNPIILEGIVKYLELKDLEELSRTSRHAWRHVIPKMWVEPALDTIPGFRSFSTVVGNPLAITIGKHLTYGDFVRTIDLSMLGGRWEKVGSLHMVPIFKHCPNMRKLNMNLCQHIYNEAFVKLFKDNPNLCSSLKFLDISETMLTDESLEEIIHITPNLTTLVINETSASYRTMGAIAHTLGDLEWLEIDCCHDISAEELIDVGKSCTKLSHLIATGDMIDGNDDVVELIDRINEHGEWEDDGFGDDDGYSEYDDDDGYDEYNDFHGHGNDLGHEGYDSDGEPDYAYWANAINGQRGMFR</sequence>